<evidence type="ECO:0000259" key="2">
    <source>
        <dbReference type="Pfam" id="PF13581"/>
    </source>
</evidence>
<evidence type="ECO:0000313" key="4">
    <source>
        <dbReference type="Proteomes" id="UP001595629"/>
    </source>
</evidence>
<comment type="caution">
    <text evidence="3">The sequence shown here is derived from an EMBL/GenBank/DDBJ whole genome shotgun (WGS) entry which is preliminary data.</text>
</comment>
<accession>A0ABV7TC46</accession>
<reference evidence="4" key="1">
    <citation type="journal article" date="2019" name="Int. J. Syst. Evol. Microbiol.">
        <title>The Global Catalogue of Microorganisms (GCM) 10K type strain sequencing project: providing services to taxonomists for standard genome sequencing and annotation.</title>
        <authorList>
            <consortium name="The Broad Institute Genomics Platform"/>
            <consortium name="The Broad Institute Genome Sequencing Center for Infectious Disease"/>
            <person name="Wu L."/>
            <person name="Ma J."/>
        </authorList>
    </citation>
    <scope>NUCLEOTIDE SEQUENCE [LARGE SCALE GENOMIC DNA]</scope>
    <source>
        <strain evidence="4">KCTC 42911</strain>
    </source>
</reference>
<dbReference type="Pfam" id="PF13581">
    <property type="entry name" value="HATPase_c_2"/>
    <property type="match status" value="1"/>
</dbReference>
<organism evidence="3 4">
    <name type="scientific">Lutimaribacter marinistellae</name>
    <dbReference type="NCBI Taxonomy" id="1820329"/>
    <lineage>
        <taxon>Bacteria</taxon>
        <taxon>Pseudomonadati</taxon>
        <taxon>Pseudomonadota</taxon>
        <taxon>Alphaproteobacteria</taxon>
        <taxon>Rhodobacterales</taxon>
        <taxon>Roseobacteraceae</taxon>
        <taxon>Lutimaribacter</taxon>
    </lineage>
</organism>
<dbReference type="PANTHER" id="PTHR35526">
    <property type="entry name" value="ANTI-SIGMA-F FACTOR RSBW-RELATED"/>
    <property type="match status" value="1"/>
</dbReference>
<evidence type="ECO:0000313" key="3">
    <source>
        <dbReference type="EMBL" id="MFC3613132.1"/>
    </source>
</evidence>
<feature type="domain" description="Histidine kinase/HSP90-like ATPase" evidence="2">
    <location>
        <begin position="19"/>
        <end position="141"/>
    </location>
</feature>
<keyword evidence="1" id="KW-0808">Transferase</keyword>
<keyword evidence="3" id="KW-0067">ATP-binding</keyword>
<dbReference type="Proteomes" id="UP001595629">
    <property type="component" value="Unassembled WGS sequence"/>
</dbReference>
<protein>
    <submittedName>
        <fullName evidence="3">ATP-binding protein</fullName>
    </submittedName>
</protein>
<dbReference type="InterPro" id="IPR050267">
    <property type="entry name" value="Anti-sigma-factor_SerPK"/>
</dbReference>
<dbReference type="GO" id="GO:0005524">
    <property type="term" value="F:ATP binding"/>
    <property type="evidence" value="ECO:0007669"/>
    <property type="project" value="UniProtKB-KW"/>
</dbReference>
<keyword evidence="4" id="KW-1185">Reference proteome</keyword>
<keyword evidence="1" id="KW-0723">Serine/threonine-protein kinase</keyword>
<proteinExistence type="predicted"/>
<sequence>MPTPPETESFALSFQASEGAARDGIRAVASALRWRGLSGDRAGDVELALAEAINNVVEHAYAGLAPGQVHVTCWLGGGRLDILISDNGHAMPGGRLPEGTAAKLENAIEDLPEGGFGWFLIRQLATEIRYERCSGLNRLSLMFDLPRGRGNGTELRDKGG</sequence>
<dbReference type="RefSeq" id="WP_386734309.1">
    <property type="nucleotide sequence ID" value="NZ_JBHRXI010000004.1"/>
</dbReference>
<dbReference type="SUPFAM" id="SSF55874">
    <property type="entry name" value="ATPase domain of HSP90 chaperone/DNA topoisomerase II/histidine kinase"/>
    <property type="match status" value="1"/>
</dbReference>
<dbReference type="CDD" id="cd16936">
    <property type="entry name" value="HATPase_RsbW-like"/>
    <property type="match status" value="1"/>
</dbReference>
<name>A0ABV7TC46_9RHOB</name>
<dbReference type="EMBL" id="JBHRXI010000004">
    <property type="protein sequence ID" value="MFC3613132.1"/>
    <property type="molecule type" value="Genomic_DNA"/>
</dbReference>
<gene>
    <name evidence="3" type="ORF">ACFORG_05105</name>
</gene>
<dbReference type="Gene3D" id="3.30.565.10">
    <property type="entry name" value="Histidine kinase-like ATPase, C-terminal domain"/>
    <property type="match status" value="1"/>
</dbReference>
<dbReference type="InterPro" id="IPR003594">
    <property type="entry name" value="HATPase_dom"/>
</dbReference>
<dbReference type="InterPro" id="IPR036890">
    <property type="entry name" value="HATPase_C_sf"/>
</dbReference>
<keyword evidence="3" id="KW-0547">Nucleotide-binding</keyword>
<keyword evidence="1" id="KW-0418">Kinase</keyword>
<evidence type="ECO:0000256" key="1">
    <source>
        <dbReference type="ARBA" id="ARBA00022527"/>
    </source>
</evidence>
<dbReference type="PANTHER" id="PTHR35526:SF3">
    <property type="entry name" value="ANTI-SIGMA-F FACTOR RSBW"/>
    <property type="match status" value="1"/>
</dbReference>